<sequence length="229" mass="26157">MAHPYNVIQADYIYDLEWMEEADKLFISVLLDQQLLGNFKSGDNNAHALLIAQATVNKALNKNFDFGYCQQRLKVLHKRYHTFYWIKRKHGVRYEESTNTVSAPNWVWDEIIKKDEFGLAYQEVGDPNWAELKTLFGSEHSTAIPEDADIIDISSDGETEDIGNLDGLPKPNYQLNKVKISSSGSSRDRSFWDYLAQFGNEYASSSESSVNQPLQPVVDPKDYPGPSFY</sequence>
<organism evidence="3 4">
    <name type="scientific">Rehmannia glutinosa</name>
    <name type="common">Chinese foxglove</name>
    <dbReference type="NCBI Taxonomy" id="99300"/>
    <lineage>
        <taxon>Eukaryota</taxon>
        <taxon>Viridiplantae</taxon>
        <taxon>Streptophyta</taxon>
        <taxon>Embryophyta</taxon>
        <taxon>Tracheophyta</taxon>
        <taxon>Spermatophyta</taxon>
        <taxon>Magnoliopsida</taxon>
        <taxon>eudicotyledons</taxon>
        <taxon>Gunneridae</taxon>
        <taxon>Pentapetalae</taxon>
        <taxon>asterids</taxon>
        <taxon>lamiids</taxon>
        <taxon>Lamiales</taxon>
        <taxon>Orobanchaceae</taxon>
        <taxon>Rehmannieae</taxon>
        <taxon>Rehmannia</taxon>
    </lineage>
</organism>
<dbReference type="Proteomes" id="UP001318860">
    <property type="component" value="Unassembled WGS sequence"/>
</dbReference>
<reference evidence="3 4" key="1">
    <citation type="journal article" date="2021" name="Comput. Struct. Biotechnol. J.">
        <title>De novo genome assembly of the potent medicinal plant Rehmannia glutinosa using nanopore technology.</title>
        <authorList>
            <person name="Ma L."/>
            <person name="Dong C."/>
            <person name="Song C."/>
            <person name="Wang X."/>
            <person name="Zheng X."/>
            <person name="Niu Y."/>
            <person name="Chen S."/>
            <person name="Feng W."/>
        </authorList>
    </citation>
    <scope>NUCLEOTIDE SEQUENCE [LARGE SCALE GENOMIC DNA]</scope>
    <source>
        <strain evidence="3">DH-2019</strain>
    </source>
</reference>
<dbReference type="PANTHER" id="PTHR46929">
    <property type="entry name" value="EXPRESSED PROTEIN"/>
    <property type="match status" value="1"/>
</dbReference>
<evidence type="ECO:0000313" key="3">
    <source>
        <dbReference type="EMBL" id="KAK6153963.1"/>
    </source>
</evidence>
<feature type="compositionally biased region" description="Polar residues" evidence="1">
    <location>
        <begin position="205"/>
        <end position="214"/>
    </location>
</feature>
<feature type="domain" description="Myb/SANT-like" evidence="2">
    <location>
        <begin position="17"/>
        <end position="110"/>
    </location>
</feature>
<proteinExistence type="predicted"/>
<evidence type="ECO:0000313" key="4">
    <source>
        <dbReference type="Proteomes" id="UP001318860"/>
    </source>
</evidence>
<dbReference type="InterPro" id="IPR024752">
    <property type="entry name" value="Myb/SANT-like_dom"/>
</dbReference>
<protein>
    <recommendedName>
        <fullName evidence="2">Myb/SANT-like domain-containing protein</fullName>
    </recommendedName>
</protein>
<comment type="caution">
    <text evidence="3">The sequence shown here is derived from an EMBL/GenBank/DDBJ whole genome shotgun (WGS) entry which is preliminary data.</text>
</comment>
<evidence type="ECO:0000256" key="1">
    <source>
        <dbReference type="SAM" id="MobiDB-lite"/>
    </source>
</evidence>
<feature type="region of interest" description="Disordered" evidence="1">
    <location>
        <begin position="205"/>
        <end position="229"/>
    </location>
</feature>
<keyword evidence="4" id="KW-1185">Reference proteome</keyword>
<evidence type="ECO:0000259" key="2">
    <source>
        <dbReference type="Pfam" id="PF12776"/>
    </source>
</evidence>
<dbReference type="PANTHER" id="PTHR46929:SF3">
    <property type="entry name" value="MYB_SANT-LIKE DOMAIN-CONTAINING PROTEIN"/>
    <property type="match status" value="1"/>
</dbReference>
<accession>A0ABR0X3U1</accession>
<dbReference type="Pfam" id="PF12776">
    <property type="entry name" value="Myb_DNA-bind_3"/>
    <property type="match status" value="1"/>
</dbReference>
<name>A0ABR0X3U1_REHGL</name>
<dbReference type="EMBL" id="JABTTQ020000006">
    <property type="protein sequence ID" value="KAK6153963.1"/>
    <property type="molecule type" value="Genomic_DNA"/>
</dbReference>
<gene>
    <name evidence="3" type="ORF">DH2020_013602</name>
</gene>